<protein>
    <submittedName>
        <fullName evidence="1">Uncharacterized protein</fullName>
    </submittedName>
</protein>
<keyword evidence="2" id="KW-1185">Reference proteome</keyword>
<dbReference type="EMBL" id="CAKOGL010000030">
    <property type="protein sequence ID" value="CAH2107314.1"/>
    <property type="molecule type" value="Genomic_DNA"/>
</dbReference>
<sequence>MAFSLNKLKNILNINKDNQLAGSGSLDPEIGFKLALHPVNKNLYVTVIGARHLPSLFGISRAHGYLVKDSDLHHSPEKLSGVFFNNCV</sequence>
<dbReference type="AlphaFoldDB" id="A0AAU9VB49"/>
<organism evidence="1 2">
    <name type="scientific">Euphydryas editha</name>
    <name type="common">Edith's checkerspot</name>
    <dbReference type="NCBI Taxonomy" id="104508"/>
    <lineage>
        <taxon>Eukaryota</taxon>
        <taxon>Metazoa</taxon>
        <taxon>Ecdysozoa</taxon>
        <taxon>Arthropoda</taxon>
        <taxon>Hexapoda</taxon>
        <taxon>Insecta</taxon>
        <taxon>Pterygota</taxon>
        <taxon>Neoptera</taxon>
        <taxon>Endopterygota</taxon>
        <taxon>Lepidoptera</taxon>
        <taxon>Glossata</taxon>
        <taxon>Ditrysia</taxon>
        <taxon>Papilionoidea</taxon>
        <taxon>Nymphalidae</taxon>
        <taxon>Nymphalinae</taxon>
        <taxon>Euphydryas</taxon>
    </lineage>
</organism>
<reference evidence="1" key="1">
    <citation type="submission" date="2022-03" db="EMBL/GenBank/DDBJ databases">
        <authorList>
            <person name="Tunstrom K."/>
        </authorList>
    </citation>
    <scope>NUCLEOTIDE SEQUENCE</scope>
</reference>
<comment type="caution">
    <text evidence="1">The sequence shown here is derived from an EMBL/GenBank/DDBJ whole genome shotgun (WGS) entry which is preliminary data.</text>
</comment>
<dbReference type="Proteomes" id="UP001153954">
    <property type="component" value="Unassembled WGS sequence"/>
</dbReference>
<proteinExistence type="predicted"/>
<gene>
    <name evidence="1" type="ORF">EEDITHA_LOCUS21361</name>
</gene>
<evidence type="ECO:0000313" key="1">
    <source>
        <dbReference type="EMBL" id="CAH2107314.1"/>
    </source>
</evidence>
<name>A0AAU9VB49_EUPED</name>
<accession>A0AAU9VB49</accession>
<evidence type="ECO:0000313" key="2">
    <source>
        <dbReference type="Proteomes" id="UP001153954"/>
    </source>
</evidence>